<dbReference type="Proteomes" id="UP000035929">
    <property type="component" value="Unassembled WGS sequence"/>
</dbReference>
<proteinExistence type="predicted"/>
<dbReference type="EMBL" id="LABX01000011">
    <property type="protein sequence ID" value="KMO41066.1"/>
    <property type="molecule type" value="Genomic_DNA"/>
</dbReference>
<accession>A0A0J6VPE3</accession>
<organism evidence="1 2">
    <name type="scientific">Methylobacterium aquaticum</name>
    <dbReference type="NCBI Taxonomy" id="270351"/>
    <lineage>
        <taxon>Bacteria</taxon>
        <taxon>Pseudomonadati</taxon>
        <taxon>Pseudomonadota</taxon>
        <taxon>Alphaproteobacteria</taxon>
        <taxon>Hyphomicrobiales</taxon>
        <taxon>Methylobacteriaceae</taxon>
        <taxon>Methylobacterium</taxon>
    </lineage>
</organism>
<comment type="caution">
    <text evidence="1">The sequence shown here is derived from an EMBL/GenBank/DDBJ whole genome shotgun (WGS) entry which is preliminary data.</text>
</comment>
<name>A0A0J6VPE3_9HYPH</name>
<dbReference type="RefSeq" id="WP_048462042.1">
    <property type="nucleotide sequence ID" value="NZ_LABX01000011.1"/>
</dbReference>
<protein>
    <submittedName>
        <fullName evidence="1">Uncharacterized protein</fullName>
    </submittedName>
</protein>
<sequence>MAVGDLVRQRDLAWDREIIRIPGSIEGDLVKDKLFQAPALPRRPGRVSRFWHRLARRGGGGEPETEALSLLQLLDQRHDIVTYGTPSAGRETVAVPFTHVVLLTATTGRFSGGLSADHRHEIEAAILDRFDQNIDPMTSVRIGSASSPTVEPGTVLAYFGRGIFVPKDGERPVGRVRVGSSLERLVEPSLLGSRPAGLYRGQSALAFASSLAVAPATVRLGVDDTAWFYLEGATGAGDTLALTPHEVPAMEPSREATSADALWRIELAHAQDDARYADRLFIEVTLDERPSRFLRSLPLGRPAFEIAGLRIGDDDIRGGTEAFWIDLDVDGYPLASAMTVRDASIVHDGRRTRRYSWRSYDYDSEQGAGFAIARDRDGWVFRPTSGRPLGYLAAPPEPTMASFQANWWTSPSYHLDWLDFCGCVENGTRIQGLADAHAHRPAVVMPSFATAPADEFPIGPLILRRSERDRP</sequence>
<dbReference type="OrthoDB" id="8431163at2"/>
<reference evidence="1 2" key="1">
    <citation type="submission" date="2015-03" db="EMBL/GenBank/DDBJ databases">
        <title>Genome sequencing of Methylobacterium aquaticum DSM16371 type strain.</title>
        <authorList>
            <person name="Chaudhry V."/>
            <person name="Patil P.B."/>
        </authorList>
    </citation>
    <scope>NUCLEOTIDE SEQUENCE [LARGE SCALE GENOMIC DNA]</scope>
    <source>
        <strain evidence="1 2">DSM 16371</strain>
    </source>
</reference>
<evidence type="ECO:0000313" key="1">
    <source>
        <dbReference type="EMBL" id="KMO41066.1"/>
    </source>
</evidence>
<evidence type="ECO:0000313" key="2">
    <source>
        <dbReference type="Proteomes" id="UP000035929"/>
    </source>
</evidence>
<gene>
    <name evidence="1" type="ORF">VP06_01400</name>
</gene>
<dbReference type="AlphaFoldDB" id="A0A0J6VPE3"/>
<dbReference type="PATRIC" id="fig|270351.6.peg.415"/>